<accession>A0A4V5MXA2</accession>
<dbReference type="AlphaFoldDB" id="A0A4V5MXA2"/>
<evidence type="ECO:0000313" key="3">
    <source>
        <dbReference type="Proteomes" id="UP000305778"/>
    </source>
</evidence>
<name>A0A4V5MXA2_9ACTN</name>
<keyword evidence="3" id="KW-1185">Reference proteome</keyword>
<dbReference type="Proteomes" id="UP000305778">
    <property type="component" value="Unassembled WGS sequence"/>
</dbReference>
<feature type="chain" id="PRO_5020556446" evidence="1">
    <location>
        <begin position="33"/>
        <end position="165"/>
    </location>
</feature>
<evidence type="ECO:0000313" key="2">
    <source>
        <dbReference type="EMBL" id="TJZ99528.1"/>
    </source>
</evidence>
<organism evidence="2 3">
    <name type="scientific">Actinacidiphila oryziradicis</name>
    <dbReference type="NCBI Taxonomy" id="2571141"/>
    <lineage>
        <taxon>Bacteria</taxon>
        <taxon>Bacillati</taxon>
        <taxon>Actinomycetota</taxon>
        <taxon>Actinomycetes</taxon>
        <taxon>Kitasatosporales</taxon>
        <taxon>Streptomycetaceae</taxon>
        <taxon>Actinacidiphila</taxon>
    </lineage>
</organism>
<comment type="caution">
    <text evidence="2">The sequence shown here is derived from an EMBL/GenBank/DDBJ whole genome shotgun (WGS) entry which is preliminary data.</text>
</comment>
<gene>
    <name evidence="2" type="ORF">FCI23_45350</name>
</gene>
<evidence type="ECO:0000256" key="1">
    <source>
        <dbReference type="SAM" id="SignalP"/>
    </source>
</evidence>
<proteinExistence type="predicted"/>
<sequence>MRGTRSRSLAAGTIAATAMLAGAVALAPGAGAVTPTTATATYNCGIWGTGTTTLTVVQNGTAATVQVTSSAFTAPLDISANSITSTLNLTLNGGSTQTTFTGTINPAVATGSPVTVGPLPGTVASGDSLDSFTAGTAYSLRIVIFGVTVDCKATTAQTPGPFVFS</sequence>
<protein>
    <submittedName>
        <fullName evidence="2">Uncharacterized protein</fullName>
    </submittedName>
</protein>
<keyword evidence="1" id="KW-0732">Signal</keyword>
<reference evidence="2 3" key="1">
    <citation type="submission" date="2019-04" db="EMBL/GenBank/DDBJ databases">
        <title>Streptomyces oryziradicis sp. nov., a novel actinomycete isolated from rhizosphere soil of rice (Oryza sativa L.).</title>
        <authorList>
            <person name="Li C."/>
        </authorList>
    </citation>
    <scope>NUCLEOTIDE SEQUENCE [LARGE SCALE GENOMIC DNA]</scope>
    <source>
        <strain evidence="2 3">NEAU-C40</strain>
    </source>
</reference>
<dbReference type="OrthoDB" id="4350624at2"/>
<feature type="signal peptide" evidence="1">
    <location>
        <begin position="1"/>
        <end position="32"/>
    </location>
</feature>
<dbReference type="EMBL" id="SUMC01000103">
    <property type="protein sequence ID" value="TJZ99528.1"/>
    <property type="molecule type" value="Genomic_DNA"/>
</dbReference>
<dbReference type="RefSeq" id="WP_136729886.1">
    <property type="nucleotide sequence ID" value="NZ_SUMC01000103.1"/>
</dbReference>